<reference evidence="1 2" key="1">
    <citation type="submission" date="2019-03" db="EMBL/GenBank/DDBJ databases">
        <title>Genomic Encyclopedia of Type Strains, Phase IV (KMG-IV): sequencing the most valuable type-strain genomes for metagenomic binning, comparative biology and taxonomic classification.</title>
        <authorList>
            <person name="Goeker M."/>
        </authorList>
    </citation>
    <scope>NUCLEOTIDE SEQUENCE [LARGE SCALE GENOMIC DNA]</scope>
    <source>
        <strain evidence="1 2">DSM 45934</strain>
    </source>
</reference>
<evidence type="ECO:0000313" key="1">
    <source>
        <dbReference type="EMBL" id="TCO45363.1"/>
    </source>
</evidence>
<keyword evidence="2" id="KW-1185">Reference proteome</keyword>
<dbReference type="AlphaFoldDB" id="A0A4R2IK57"/>
<protein>
    <submittedName>
        <fullName evidence="1">Fe-S cluster assembly iron-binding protein IscA</fullName>
    </submittedName>
</protein>
<organism evidence="1 2">
    <name type="scientific">Actinocrispum wychmicini</name>
    <dbReference type="NCBI Taxonomy" id="1213861"/>
    <lineage>
        <taxon>Bacteria</taxon>
        <taxon>Bacillati</taxon>
        <taxon>Actinomycetota</taxon>
        <taxon>Actinomycetes</taxon>
        <taxon>Pseudonocardiales</taxon>
        <taxon>Pseudonocardiaceae</taxon>
        <taxon>Actinocrispum</taxon>
    </lineage>
</organism>
<gene>
    <name evidence="1" type="ORF">EV192_121127</name>
</gene>
<dbReference type="RefSeq" id="WP_132126243.1">
    <property type="nucleotide sequence ID" value="NZ_SLWS01000021.1"/>
</dbReference>
<dbReference type="SUPFAM" id="SSF89360">
    <property type="entry name" value="HesB-like domain"/>
    <property type="match status" value="1"/>
</dbReference>
<dbReference type="InterPro" id="IPR035903">
    <property type="entry name" value="HesB-like_dom_sf"/>
</dbReference>
<dbReference type="Gene3D" id="2.60.300.12">
    <property type="entry name" value="HesB-like domain"/>
    <property type="match status" value="1"/>
</dbReference>
<sequence length="101" mass="10251">MLALTPAAVAVVNSIISAPGLPSGAGLRISSDTDAEDRLVIEVTSTPAEDDQVLDETGARVFLAPDAASYLADKVLDASVDDQGGAQFLLGAKSPNGDTPR</sequence>
<dbReference type="EMBL" id="SLWS01000021">
    <property type="protein sequence ID" value="TCO45363.1"/>
    <property type="molecule type" value="Genomic_DNA"/>
</dbReference>
<evidence type="ECO:0000313" key="2">
    <source>
        <dbReference type="Proteomes" id="UP000295680"/>
    </source>
</evidence>
<accession>A0A4R2IK57</accession>
<comment type="caution">
    <text evidence="1">The sequence shown here is derived from an EMBL/GenBank/DDBJ whole genome shotgun (WGS) entry which is preliminary data.</text>
</comment>
<proteinExistence type="predicted"/>
<dbReference type="Proteomes" id="UP000295680">
    <property type="component" value="Unassembled WGS sequence"/>
</dbReference>
<name>A0A4R2IK57_9PSEU</name>
<dbReference type="OrthoDB" id="4554527at2"/>